<dbReference type="Gene3D" id="3.40.50.300">
    <property type="entry name" value="P-loop containing nucleotide triphosphate hydrolases"/>
    <property type="match status" value="1"/>
</dbReference>
<dbReference type="PANTHER" id="PTHR42798">
    <property type="entry name" value="LIPOPROTEIN-RELEASING SYSTEM ATP-BINDING PROTEIN LOLD"/>
    <property type="match status" value="1"/>
</dbReference>
<dbReference type="Pfam" id="PF00005">
    <property type="entry name" value="ABC_tran"/>
    <property type="match status" value="1"/>
</dbReference>
<sequence>MIIELINVKKAFKKKGIVERILFENLNFSFDDRLNSIAIMGRSGSGKTTLLNIISGLDIKYEGTYKSEGLPLVKTTAKMAKYRYNNIAIISQKYDLLFDRNVMENIMIGSKKKKASAKSDAIFYLDLVGLKGYENKKIYQLSGGEQQRVVIARALAKEPSLLIADEPTGALDEESEEKVLEIFKNLSDGGTKIIMVTHSPKVASFCDVAFIIKDKNLVLKEFETMDVDL</sequence>
<dbReference type="AlphaFoldDB" id="A0AAP5PF27"/>
<dbReference type="GO" id="GO:0016887">
    <property type="term" value="F:ATP hydrolysis activity"/>
    <property type="evidence" value="ECO:0007669"/>
    <property type="project" value="InterPro"/>
</dbReference>
<keyword evidence="2 4" id="KW-0067">ATP-binding</keyword>
<dbReference type="GO" id="GO:0005524">
    <property type="term" value="F:ATP binding"/>
    <property type="evidence" value="ECO:0007669"/>
    <property type="project" value="UniProtKB-KW"/>
</dbReference>
<reference evidence="4" key="1">
    <citation type="submission" date="2023-03" db="EMBL/GenBank/DDBJ databases">
        <authorList>
            <person name="Shen W."/>
            <person name="Cai J."/>
        </authorList>
    </citation>
    <scope>NUCLEOTIDE SEQUENCE</scope>
    <source>
        <strain evidence="4">Y37</strain>
    </source>
</reference>
<dbReference type="SMART" id="SM00382">
    <property type="entry name" value="AAA"/>
    <property type="match status" value="1"/>
</dbReference>
<organism evidence="4 5">
    <name type="scientific">Lactococcus lactis</name>
    <dbReference type="NCBI Taxonomy" id="1358"/>
    <lineage>
        <taxon>Bacteria</taxon>
        <taxon>Bacillati</taxon>
        <taxon>Bacillota</taxon>
        <taxon>Bacilli</taxon>
        <taxon>Lactobacillales</taxon>
        <taxon>Streptococcaceae</taxon>
        <taxon>Lactococcus</taxon>
    </lineage>
</organism>
<dbReference type="InterPro" id="IPR003439">
    <property type="entry name" value="ABC_transporter-like_ATP-bd"/>
</dbReference>
<evidence type="ECO:0000259" key="3">
    <source>
        <dbReference type="PROSITE" id="PS50893"/>
    </source>
</evidence>
<evidence type="ECO:0000256" key="2">
    <source>
        <dbReference type="ARBA" id="ARBA00022840"/>
    </source>
</evidence>
<dbReference type="InterPro" id="IPR003593">
    <property type="entry name" value="AAA+_ATPase"/>
</dbReference>
<dbReference type="PROSITE" id="PS50893">
    <property type="entry name" value="ABC_TRANSPORTER_2"/>
    <property type="match status" value="1"/>
</dbReference>
<dbReference type="PANTHER" id="PTHR42798:SF2">
    <property type="entry name" value="ABC TRANSPORTER ATP-BINDING PROTEIN MG467-RELATED"/>
    <property type="match status" value="1"/>
</dbReference>
<gene>
    <name evidence="4" type="ORF">P7I04_13235</name>
</gene>
<name>A0AAP5PF27_9LACT</name>
<dbReference type="SUPFAM" id="SSF52540">
    <property type="entry name" value="P-loop containing nucleoside triphosphate hydrolases"/>
    <property type="match status" value="1"/>
</dbReference>
<evidence type="ECO:0000256" key="1">
    <source>
        <dbReference type="ARBA" id="ARBA00022741"/>
    </source>
</evidence>
<dbReference type="RefSeq" id="WP_311803460.1">
    <property type="nucleotide sequence ID" value="NZ_JARQCI010000009.1"/>
</dbReference>
<proteinExistence type="predicted"/>
<dbReference type="InterPro" id="IPR027417">
    <property type="entry name" value="P-loop_NTPase"/>
</dbReference>
<dbReference type="PROSITE" id="PS00211">
    <property type="entry name" value="ABC_TRANSPORTER_1"/>
    <property type="match status" value="1"/>
</dbReference>
<accession>A0AAP5PF27</accession>
<evidence type="ECO:0000313" key="4">
    <source>
        <dbReference type="EMBL" id="MDT2946986.1"/>
    </source>
</evidence>
<keyword evidence="1" id="KW-0547">Nucleotide-binding</keyword>
<protein>
    <submittedName>
        <fullName evidence="4">ABC transporter ATP-binding protein</fullName>
    </submittedName>
</protein>
<comment type="caution">
    <text evidence="4">The sequence shown here is derived from an EMBL/GenBank/DDBJ whole genome shotgun (WGS) entry which is preliminary data.</text>
</comment>
<dbReference type="InterPro" id="IPR017871">
    <property type="entry name" value="ABC_transporter-like_CS"/>
</dbReference>
<dbReference type="Proteomes" id="UP001250218">
    <property type="component" value="Unassembled WGS sequence"/>
</dbReference>
<evidence type="ECO:0000313" key="5">
    <source>
        <dbReference type="Proteomes" id="UP001250218"/>
    </source>
</evidence>
<feature type="domain" description="ABC transporter" evidence="3">
    <location>
        <begin position="3"/>
        <end position="229"/>
    </location>
</feature>
<dbReference type="EMBL" id="JARQDL010000016">
    <property type="protein sequence ID" value="MDT2946986.1"/>
    <property type="molecule type" value="Genomic_DNA"/>
</dbReference>